<accession>A0A8X8IX26</accession>
<name>A0A8X8IX26_POPTO</name>
<evidence type="ECO:0000256" key="1">
    <source>
        <dbReference type="ARBA" id="ARBA00004141"/>
    </source>
</evidence>
<feature type="transmembrane region" description="Helical" evidence="9">
    <location>
        <begin position="7"/>
        <end position="26"/>
    </location>
</feature>
<gene>
    <name evidence="11" type="ORF">POTOM_002017</name>
</gene>
<evidence type="ECO:0000256" key="3">
    <source>
        <dbReference type="ARBA" id="ARBA00022679"/>
    </source>
</evidence>
<comment type="similarity">
    <text evidence="2">Belongs to the wax synthase family.</text>
</comment>
<organism evidence="11 12">
    <name type="scientific">Populus tomentosa</name>
    <name type="common">Chinese white poplar</name>
    <dbReference type="NCBI Taxonomy" id="118781"/>
    <lineage>
        <taxon>Eukaryota</taxon>
        <taxon>Viridiplantae</taxon>
        <taxon>Streptophyta</taxon>
        <taxon>Embryophyta</taxon>
        <taxon>Tracheophyta</taxon>
        <taxon>Spermatophyta</taxon>
        <taxon>Magnoliopsida</taxon>
        <taxon>eudicotyledons</taxon>
        <taxon>Gunneridae</taxon>
        <taxon>Pentapetalae</taxon>
        <taxon>rosids</taxon>
        <taxon>fabids</taxon>
        <taxon>Malpighiales</taxon>
        <taxon>Salicaceae</taxon>
        <taxon>Saliceae</taxon>
        <taxon>Populus</taxon>
    </lineage>
</organism>
<evidence type="ECO:0000256" key="6">
    <source>
        <dbReference type="ARBA" id="ARBA00023098"/>
    </source>
</evidence>
<keyword evidence="7 9" id="KW-0472">Membrane</keyword>
<evidence type="ECO:0000256" key="2">
    <source>
        <dbReference type="ARBA" id="ARBA00007282"/>
    </source>
</evidence>
<evidence type="ECO:0000259" key="10">
    <source>
        <dbReference type="Pfam" id="PF13813"/>
    </source>
</evidence>
<feature type="transmembrane region" description="Helical" evidence="9">
    <location>
        <begin position="237"/>
        <end position="262"/>
    </location>
</feature>
<dbReference type="GO" id="GO:0016020">
    <property type="term" value="C:membrane"/>
    <property type="evidence" value="ECO:0007669"/>
    <property type="project" value="UniProtKB-SubCell"/>
</dbReference>
<dbReference type="Pfam" id="PF13813">
    <property type="entry name" value="MBOAT_2"/>
    <property type="match status" value="1"/>
</dbReference>
<keyword evidence="6" id="KW-0443">Lipid metabolism</keyword>
<feature type="transmembrane region" description="Helical" evidence="9">
    <location>
        <begin position="32"/>
        <end position="49"/>
    </location>
</feature>
<evidence type="ECO:0000256" key="7">
    <source>
        <dbReference type="ARBA" id="ARBA00023136"/>
    </source>
</evidence>
<dbReference type="PANTHER" id="PTHR31595:SF40">
    <property type="entry name" value="WAX SYNTHASE DOMAIN-CONTAINING PROTEIN"/>
    <property type="match status" value="1"/>
</dbReference>
<evidence type="ECO:0000256" key="9">
    <source>
        <dbReference type="SAM" id="Phobius"/>
    </source>
</evidence>
<dbReference type="PANTHER" id="PTHR31595">
    <property type="entry name" value="LONG-CHAIN-ALCOHOL O-FATTY-ACYLTRANSFERASE 3-RELATED"/>
    <property type="match status" value="1"/>
</dbReference>
<feature type="transmembrane region" description="Helical" evidence="9">
    <location>
        <begin position="160"/>
        <end position="184"/>
    </location>
</feature>
<dbReference type="GO" id="GO:0008374">
    <property type="term" value="F:O-acyltransferase activity"/>
    <property type="evidence" value="ECO:0007669"/>
    <property type="project" value="InterPro"/>
</dbReference>
<dbReference type="InterPro" id="IPR032805">
    <property type="entry name" value="Wax_synthase_dom"/>
</dbReference>
<keyword evidence="5 9" id="KW-1133">Transmembrane helix</keyword>
<proteinExistence type="inferred from homology"/>
<keyword evidence="4 9" id="KW-0812">Transmembrane</keyword>
<keyword evidence="8" id="KW-0012">Acyltransferase</keyword>
<feature type="domain" description="Wax synthase" evidence="10">
    <location>
        <begin position="189"/>
        <end position="264"/>
    </location>
</feature>
<dbReference type="OrthoDB" id="1077582at2759"/>
<evidence type="ECO:0000256" key="8">
    <source>
        <dbReference type="ARBA" id="ARBA00023315"/>
    </source>
</evidence>
<dbReference type="Proteomes" id="UP000886885">
    <property type="component" value="Chromosome 1A"/>
</dbReference>
<evidence type="ECO:0000313" key="11">
    <source>
        <dbReference type="EMBL" id="KAG6792857.1"/>
    </source>
</evidence>
<keyword evidence="3" id="KW-0808">Transferase</keyword>
<dbReference type="EMBL" id="JAAWWB010000001">
    <property type="protein sequence ID" value="KAG6792857.1"/>
    <property type="molecule type" value="Genomic_DNA"/>
</dbReference>
<comment type="caution">
    <text evidence="11">The sequence shown here is derived from an EMBL/GenBank/DDBJ whole genome shotgun (WGS) entry which is preliminary data.</text>
</comment>
<keyword evidence="12" id="KW-1185">Reference proteome</keyword>
<comment type="subcellular location">
    <subcellularLocation>
        <location evidence="1">Membrane</location>
        <topology evidence="1">Multi-pass membrane protein</topology>
    </subcellularLocation>
</comment>
<evidence type="ECO:0000313" key="12">
    <source>
        <dbReference type="Proteomes" id="UP000886885"/>
    </source>
</evidence>
<dbReference type="GO" id="GO:0006629">
    <property type="term" value="P:lipid metabolic process"/>
    <property type="evidence" value="ECO:0007669"/>
    <property type="project" value="UniProtKB-KW"/>
</dbReference>
<protein>
    <recommendedName>
        <fullName evidence="10">Wax synthase domain-containing protein</fullName>
    </recommendedName>
</protein>
<evidence type="ECO:0000256" key="4">
    <source>
        <dbReference type="ARBA" id="ARBA00022692"/>
    </source>
</evidence>
<evidence type="ECO:0000256" key="5">
    <source>
        <dbReference type="ARBA" id="ARBA00022989"/>
    </source>
</evidence>
<dbReference type="InterPro" id="IPR044851">
    <property type="entry name" value="Wax_synthase"/>
</dbReference>
<feature type="transmembrane region" description="Helical" evidence="9">
    <location>
        <begin position="88"/>
        <end position="105"/>
    </location>
</feature>
<reference evidence="11" key="1">
    <citation type="journal article" date="2020" name="bioRxiv">
        <title>Hybrid origin of Populus tomentosa Carr. identified through genome sequencing and phylogenomic analysis.</title>
        <authorList>
            <person name="An X."/>
            <person name="Gao K."/>
            <person name="Chen Z."/>
            <person name="Li J."/>
            <person name="Yang X."/>
            <person name="Yang X."/>
            <person name="Zhou J."/>
            <person name="Guo T."/>
            <person name="Zhao T."/>
            <person name="Huang S."/>
            <person name="Miao D."/>
            <person name="Khan W.U."/>
            <person name="Rao P."/>
            <person name="Ye M."/>
            <person name="Lei B."/>
            <person name="Liao W."/>
            <person name="Wang J."/>
            <person name="Ji L."/>
            <person name="Li Y."/>
            <person name="Guo B."/>
            <person name="Mustafa N.S."/>
            <person name="Li S."/>
            <person name="Yun Q."/>
            <person name="Keller S.R."/>
            <person name="Mao J."/>
            <person name="Zhang R."/>
            <person name="Strauss S.H."/>
        </authorList>
    </citation>
    <scope>NUCLEOTIDE SEQUENCE</scope>
    <source>
        <strain evidence="11">GM15</strain>
        <tissue evidence="11">Leaf</tissue>
    </source>
</reference>
<sequence length="402" mass="45649">MANEITNFIKVSFSVLASTCYCYAVGRIVPKGTARLLCLLPIIGLFLYLPLHLHTIYLSGLTAFFIAWLANFKILLFAFGEGPLSSDPSISLASFVFVACFPIRIQQKPSPRSRDSHLQDKEPKDGRKHMKYAIKVLLFAILANVPGYREYIHPQIVSFLYFLLLYVELETLFGVAAVAARVLIGLELEPPFNEPYLSTSLQDFWGRRWNLIVSSILRPAVYKPTRNLASRVVGRKWALIPAFMGTFLVSGLMHELILFYYVECDQRSPWELFLPPLDRCRAFEKAYVELAALMAFLGKESQRLADYLNPLRVVIEEISAGVRGLKAGIREKRFGKKVRSTLVQDWLPIPHGWWSFRLAVKELYGHWKHLSSLAAGDRRMQQTDNFEADGTHIDSLSAQGSN</sequence>
<dbReference type="AlphaFoldDB" id="A0A8X8IX26"/>
<feature type="transmembrane region" description="Helical" evidence="9">
    <location>
        <begin position="56"/>
        <end position="76"/>
    </location>
</feature>